<proteinExistence type="predicted"/>
<dbReference type="EMBL" id="JACEOR010000265">
    <property type="protein sequence ID" value="MBA4505053.1"/>
    <property type="molecule type" value="Genomic_DNA"/>
</dbReference>
<dbReference type="RefSeq" id="WP_181729775.1">
    <property type="nucleotide sequence ID" value="NZ_JACEOR010000265.1"/>
</dbReference>
<comment type="caution">
    <text evidence="1">The sequence shown here is derived from an EMBL/GenBank/DDBJ whole genome shotgun (WGS) entry which is preliminary data.</text>
</comment>
<keyword evidence="2" id="KW-1185">Reference proteome</keyword>
<dbReference type="Proteomes" id="UP000580709">
    <property type="component" value="Unassembled WGS sequence"/>
</dbReference>
<name>A0A838WW94_9CORY</name>
<accession>A0A838WW94</accession>
<evidence type="ECO:0000313" key="2">
    <source>
        <dbReference type="Proteomes" id="UP000580709"/>
    </source>
</evidence>
<dbReference type="PANTHER" id="PTHR35399:SF2">
    <property type="entry name" value="DUF839 DOMAIN-CONTAINING PROTEIN"/>
    <property type="match status" value="1"/>
</dbReference>
<feature type="non-terminal residue" evidence="1">
    <location>
        <position position="241"/>
    </location>
</feature>
<dbReference type="PANTHER" id="PTHR35399">
    <property type="entry name" value="SLR8030 PROTEIN"/>
    <property type="match status" value="1"/>
</dbReference>
<reference evidence="1 2" key="1">
    <citation type="submission" date="2020-07" db="EMBL/GenBank/DDBJ databases">
        <authorList>
            <person name="Khare M."/>
        </authorList>
    </citation>
    <scope>NUCLEOTIDE SEQUENCE [LARGE SCALE GENOMIC DNA]</scope>
    <source>
        <strain evidence="1 2">P8776</strain>
    </source>
</reference>
<gene>
    <name evidence="1" type="ORF">H0H28_06885</name>
</gene>
<dbReference type="AlphaFoldDB" id="A0A838WW94"/>
<organism evidence="1 2">
    <name type="scientific">Corynebacterium sanguinis</name>
    <dbReference type="NCBI Taxonomy" id="2594913"/>
    <lineage>
        <taxon>Bacteria</taxon>
        <taxon>Bacillati</taxon>
        <taxon>Actinomycetota</taxon>
        <taxon>Actinomycetes</taxon>
        <taxon>Mycobacteriales</taxon>
        <taxon>Corynebacteriaceae</taxon>
        <taxon>Corynebacterium</taxon>
    </lineage>
</organism>
<dbReference type="Pfam" id="PF05787">
    <property type="entry name" value="PhoX"/>
    <property type="match status" value="1"/>
</dbReference>
<protein>
    <submittedName>
        <fullName evidence="1">DUF839 domain-containing protein</fullName>
    </submittedName>
</protein>
<dbReference type="InterPro" id="IPR008557">
    <property type="entry name" value="PhoX"/>
</dbReference>
<evidence type="ECO:0000313" key="1">
    <source>
        <dbReference type="EMBL" id="MBA4505053.1"/>
    </source>
</evidence>
<sequence>MTIKGLNLLFQSKRSKLTCTYKCGNACWGECANTSDNAYFGDLVSRRGVLKSFGLGVVTVGGGAALAACGTEAGNGAAGTTTASAATGSSSAAATEVKAPEGMQFEPVAPNTEDKVVVPAGYATSVLIAWGDPIFQDAPEFDPENQTAAAAEKQFGFNNDFAGLMDHPDDENRMVYVCSHEYTTEPQMFPGYDAENPTDEQINIGLANHGHTILEVSKVGDTGELKREFGPLNRRITANTP</sequence>